<evidence type="ECO:0000259" key="6">
    <source>
        <dbReference type="PROSITE" id="PS51296"/>
    </source>
</evidence>
<dbReference type="InterPro" id="IPR050584">
    <property type="entry name" value="Cholesterol_7-desaturase"/>
</dbReference>
<gene>
    <name evidence="7" type="ORF">F941_01166</name>
</gene>
<evidence type="ECO:0000256" key="2">
    <source>
        <dbReference type="ARBA" id="ARBA00022723"/>
    </source>
</evidence>
<dbReference type="GO" id="GO:0051537">
    <property type="term" value="F:2 iron, 2 sulfur cluster binding"/>
    <property type="evidence" value="ECO:0007669"/>
    <property type="project" value="UniProtKB-KW"/>
</dbReference>
<evidence type="ECO:0000256" key="4">
    <source>
        <dbReference type="ARBA" id="ARBA00023004"/>
    </source>
</evidence>
<evidence type="ECO:0000313" key="7">
    <source>
        <dbReference type="EMBL" id="ENV83071.1"/>
    </source>
</evidence>
<keyword evidence="5" id="KW-0411">Iron-sulfur</keyword>
<accession>N9CC69</accession>
<comment type="caution">
    <text evidence="7">The sequence shown here is derived from an EMBL/GenBank/DDBJ whole genome shotgun (WGS) entry which is preliminary data.</text>
</comment>
<name>N9CC69_9GAMM</name>
<proteinExistence type="predicted"/>
<dbReference type="GO" id="GO:0016491">
    <property type="term" value="F:oxidoreductase activity"/>
    <property type="evidence" value="ECO:0007669"/>
    <property type="project" value="UniProtKB-KW"/>
</dbReference>
<dbReference type="Gene3D" id="2.102.10.10">
    <property type="entry name" value="Rieske [2Fe-2S] iron-sulphur domain"/>
    <property type="match status" value="1"/>
</dbReference>
<evidence type="ECO:0000313" key="8">
    <source>
        <dbReference type="Proteomes" id="UP000018460"/>
    </source>
</evidence>
<evidence type="ECO:0000256" key="5">
    <source>
        <dbReference type="ARBA" id="ARBA00023014"/>
    </source>
</evidence>
<dbReference type="InterPro" id="IPR044043">
    <property type="entry name" value="VanA_C_cat"/>
</dbReference>
<dbReference type="InterPro" id="IPR036922">
    <property type="entry name" value="Rieske_2Fe-2S_sf"/>
</dbReference>
<dbReference type="Pfam" id="PF00355">
    <property type="entry name" value="Rieske"/>
    <property type="match status" value="1"/>
</dbReference>
<sequence length="358" mass="41120">MLRHHENSSMNSKINTYNPDLPVHMTFEEHDWHLLAEYWYPVALARDISEQPYGTMLLDMPLVIYKAGDELIVAKDACPHRGVPLSLGKNDGQGVVCRYHGLRFGKQGHCNRIPAHPEQKISPRFNLRTYAAVERYGLIWCSLSTDKEATPNIPVLPFWEDAEYQQLVCPAVDFQCFAGRQLEGFIDVAHFAWVHPDTFGDPENAEVPDYKTFETKTGFNADYWSSVGRYPIGLDQRGKDGFQWLRHFEIHLPFTATLTIHFPNNTKQVIMNAASPMTARSTRLFAPICRNYDKDLPVEDAYDFNLKIFEEDRLVSESQKPEYLPLDLSIEAHFPADRSSSMYRKLLRKKGFSPLFAA</sequence>
<dbReference type="SUPFAM" id="SSF50022">
    <property type="entry name" value="ISP domain"/>
    <property type="match status" value="1"/>
</dbReference>
<dbReference type="SUPFAM" id="SSF55961">
    <property type="entry name" value="Bet v1-like"/>
    <property type="match status" value="1"/>
</dbReference>
<evidence type="ECO:0000256" key="3">
    <source>
        <dbReference type="ARBA" id="ARBA00023002"/>
    </source>
</evidence>
<dbReference type="EMBL" id="APQD01000011">
    <property type="protein sequence ID" value="ENV83071.1"/>
    <property type="molecule type" value="Genomic_DNA"/>
</dbReference>
<dbReference type="PATRIC" id="fig|1120925.3.peg.1243"/>
<reference evidence="7 8" key="1">
    <citation type="submission" date="2013-02" db="EMBL/GenBank/DDBJ databases">
        <title>The Genome Sequence of Acinetobacter bouvetii CIP 107468.</title>
        <authorList>
            <consortium name="The Broad Institute Genome Sequencing Platform"/>
            <consortium name="The Broad Institute Genome Sequencing Center for Infectious Disease"/>
            <person name="Cerqueira G."/>
            <person name="Feldgarden M."/>
            <person name="Courvalin P."/>
            <person name="Perichon B."/>
            <person name="Grillot-Courvalin C."/>
            <person name="Clermont D."/>
            <person name="Rocha E."/>
            <person name="Yoon E.-J."/>
            <person name="Nemec A."/>
            <person name="Walker B."/>
            <person name="Young S.K."/>
            <person name="Zeng Q."/>
            <person name="Gargeya S."/>
            <person name="Fitzgerald M."/>
            <person name="Haas B."/>
            <person name="Abouelleil A."/>
            <person name="Alvarado L."/>
            <person name="Arachchi H.M."/>
            <person name="Berlin A.M."/>
            <person name="Chapman S.B."/>
            <person name="Dewar J."/>
            <person name="Goldberg J."/>
            <person name="Griggs A."/>
            <person name="Gujja S."/>
            <person name="Hansen M."/>
            <person name="Howarth C."/>
            <person name="Imamovic A."/>
            <person name="Larimer J."/>
            <person name="McCowan C."/>
            <person name="Murphy C."/>
            <person name="Neiman D."/>
            <person name="Pearson M."/>
            <person name="Priest M."/>
            <person name="Roberts A."/>
            <person name="Saif S."/>
            <person name="Shea T."/>
            <person name="Sisk P."/>
            <person name="Sykes S."/>
            <person name="Wortman J."/>
            <person name="Nusbaum C."/>
            <person name="Birren B."/>
        </authorList>
    </citation>
    <scope>NUCLEOTIDE SEQUENCE [LARGE SCALE GENOMIC DNA]</scope>
    <source>
        <strain evidence="7 8">CIP 107468</strain>
    </source>
</reference>
<dbReference type="InterPro" id="IPR017941">
    <property type="entry name" value="Rieske_2Fe-2S"/>
</dbReference>
<dbReference type="AlphaFoldDB" id="N9CC69"/>
<feature type="domain" description="Rieske" evidence="6">
    <location>
        <begin position="39"/>
        <end position="141"/>
    </location>
</feature>
<dbReference type="PANTHER" id="PTHR21266:SF57">
    <property type="entry name" value="3-CHLOROBENZOATE-3,4-DIOXYGENASE"/>
    <property type="match status" value="1"/>
</dbReference>
<evidence type="ECO:0000256" key="1">
    <source>
        <dbReference type="ARBA" id="ARBA00022714"/>
    </source>
</evidence>
<dbReference type="GO" id="GO:0046872">
    <property type="term" value="F:metal ion binding"/>
    <property type="evidence" value="ECO:0007669"/>
    <property type="project" value="UniProtKB-KW"/>
</dbReference>
<protein>
    <recommendedName>
        <fullName evidence="6">Rieske domain-containing protein</fullName>
    </recommendedName>
</protein>
<keyword evidence="3" id="KW-0560">Oxidoreductase</keyword>
<keyword evidence="1" id="KW-0001">2Fe-2S</keyword>
<keyword evidence="2" id="KW-0479">Metal-binding</keyword>
<dbReference type="PANTHER" id="PTHR21266">
    <property type="entry name" value="IRON-SULFUR DOMAIN CONTAINING PROTEIN"/>
    <property type="match status" value="1"/>
</dbReference>
<organism evidence="7 8">
    <name type="scientific">Acinetobacter bouvetii DSM 14964 = CIP 107468</name>
    <dbReference type="NCBI Taxonomy" id="1120925"/>
    <lineage>
        <taxon>Bacteria</taxon>
        <taxon>Pseudomonadati</taxon>
        <taxon>Pseudomonadota</taxon>
        <taxon>Gammaproteobacteria</taxon>
        <taxon>Moraxellales</taxon>
        <taxon>Moraxellaceae</taxon>
        <taxon>Acinetobacter</taxon>
    </lineage>
</organism>
<keyword evidence="4" id="KW-0408">Iron</keyword>
<dbReference type="Pfam" id="PF19112">
    <property type="entry name" value="VanA_C"/>
    <property type="match status" value="1"/>
</dbReference>
<dbReference type="Gene3D" id="3.90.380.10">
    <property type="entry name" value="Naphthalene 1,2-dioxygenase Alpha Subunit, Chain A, domain 1"/>
    <property type="match status" value="1"/>
</dbReference>
<dbReference type="PROSITE" id="PS51296">
    <property type="entry name" value="RIESKE"/>
    <property type="match status" value="1"/>
</dbReference>
<dbReference type="eggNOG" id="COG4638">
    <property type="taxonomic scope" value="Bacteria"/>
</dbReference>
<dbReference type="Proteomes" id="UP000018460">
    <property type="component" value="Unassembled WGS sequence"/>
</dbReference>
<keyword evidence="8" id="KW-1185">Reference proteome</keyword>